<dbReference type="EMBL" id="BALG01000073">
    <property type="protein sequence ID" value="GAC42146.1"/>
    <property type="molecule type" value="Genomic_DNA"/>
</dbReference>
<evidence type="ECO:0000256" key="1">
    <source>
        <dbReference type="SAM" id="SignalP"/>
    </source>
</evidence>
<organism evidence="2 3">
    <name type="scientific">Paenibacillus popilliae ATCC 14706</name>
    <dbReference type="NCBI Taxonomy" id="1212764"/>
    <lineage>
        <taxon>Bacteria</taxon>
        <taxon>Bacillati</taxon>
        <taxon>Bacillota</taxon>
        <taxon>Bacilli</taxon>
        <taxon>Bacillales</taxon>
        <taxon>Paenibacillaceae</taxon>
        <taxon>Paenibacillus</taxon>
    </lineage>
</organism>
<dbReference type="Proteomes" id="UP000029453">
    <property type="component" value="Unassembled WGS sequence"/>
</dbReference>
<proteinExistence type="predicted"/>
<dbReference type="AlphaFoldDB" id="M9LP00"/>
<feature type="signal peptide" evidence="1">
    <location>
        <begin position="1"/>
        <end position="25"/>
    </location>
</feature>
<protein>
    <submittedName>
        <fullName evidence="2">3'-phosphoadenosine 5'-phosphosulfate sulfotransferase/FAD synthetase</fullName>
    </submittedName>
</protein>
<evidence type="ECO:0000313" key="2">
    <source>
        <dbReference type="EMBL" id="GAC42146.1"/>
    </source>
</evidence>
<keyword evidence="2" id="KW-0808">Transferase</keyword>
<comment type="caution">
    <text evidence="2">The sequence shown here is derived from an EMBL/GenBank/DDBJ whole genome shotgun (WGS) entry which is preliminary data.</text>
</comment>
<keyword evidence="3" id="KW-1185">Reference proteome</keyword>
<dbReference type="GO" id="GO:0016740">
    <property type="term" value="F:transferase activity"/>
    <property type="evidence" value="ECO:0007669"/>
    <property type="project" value="UniProtKB-KW"/>
</dbReference>
<keyword evidence="1" id="KW-0732">Signal</keyword>
<accession>M9LP00</accession>
<name>M9LP00_PAEPP</name>
<sequence length="170" mass="18438">MIKKMKLVSCFLAGALFFSSMSVEASSIPNDLTQEEVNKLTPLLRSIAIVPDSLLVTEKSSELTEYFKNKGITVKIQNEEQGDQARSKRGIPGCTLALGTVLVTTSISIAKLKNIKKYVEELGGVEQAVLHIYNDASVANKTRTAAGALTGLLVEVTGIKELEEECKLHK</sequence>
<gene>
    <name evidence="2" type="ORF">PPOP_1503</name>
</gene>
<feature type="chain" id="PRO_5004100269" evidence="1">
    <location>
        <begin position="26"/>
        <end position="170"/>
    </location>
</feature>
<reference evidence="2 3" key="1">
    <citation type="submission" date="2012-10" db="EMBL/GenBank/DDBJ databases">
        <title>Draft Genome Sequence of Paenibacillus popilliae ATCC 14706T.</title>
        <authorList>
            <person name="Iiyama K."/>
            <person name="Mori K."/>
            <person name="Mon H."/>
            <person name="Chieda Y."/>
            <person name="Lee J.M."/>
            <person name="Kusakabe T."/>
            <person name="Tashiro K."/>
            <person name="Asano S."/>
            <person name="Yasunaga-Aoki C."/>
            <person name="Shimizu S."/>
        </authorList>
    </citation>
    <scope>NUCLEOTIDE SEQUENCE [LARGE SCALE GENOMIC DNA]</scope>
    <source>
        <strain evidence="2 3">ATCC 14706</strain>
    </source>
</reference>
<dbReference type="RefSeq" id="WP_006285546.1">
    <property type="nucleotide sequence ID" value="NZ_BALG01000073.1"/>
</dbReference>
<evidence type="ECO:0000313" key="3">
    <source>
        <dbReference type="Proteomes" id="UP000029453"/>
    </source>
</evidence>